<comment type="caution">
    <text evidence="5">The sequence shown here is derived from an EMBL/GenBank/DDBJ whole genome shotgun (WGS) entry which is preliminary data.</text>
</comment>
<name>A0A6H9YTL2_9ACTN</name>
<dbReference type="PANTHER" id="PTHR43580:SF2">
    <property type="entry name" value="CYTOKINE-LIKE NUCLEAR FACTOR N-PAC"/>
    <property type="match status" value="1"/>
</dbReference>
<keyword evidence="2" id="KW-0560">Oxidoreductase</keyword>
<dbReference type="GO" id="GO:0050661">
    <property type="term" value="F:NADP binding"/>
    <property type="evidence" value="ECO:0007669"/>
    <property type="project" value="InterPro"/>
</dbReference>
<dbReference type="GO" id="GO:0016491">
    <property type="term" value="F:oxidoreductase activity"/>
    <property type="evidence" value="ECO:0007669"/>
    <property type="project" value="UniProtKB-KW"/>
</dbReference>
<dbReference type="OrthoDB" id="4535742at2"/>
<evidence type="ECO:0000256" key="2">
    <source>
        <dbReference type="ARBA" id="ARBA00023002"/>
    </source>
</evidence>
<evidence type="ECO:0000259" key="3">
    <source>
        <dbReference type="Pfam" id="PF03446"/>
    </source>
</evidence>
<dbReference type="GO" id="GO:0031491">
    <property type="term" value="F:nucleosome binding"/>
    <property type="evidence" value="ECO:0007669"/>
    <property type="project" value="TreeGrafter"/>
</dbReference>
<reference evidence="5 6" key="1">
    <citation type="submission" date="2019-09" db="EMBL/GenBank/DDBJ databases">
        <title>Actinomadura physcomitrii sp. nov., a novel actinomycete isolated from moss [Physcomitrium sphaericum (Ludw) Fuernr].</title>
        <authorList>
            <person name="Zhuang X."/>
            <person name="Liu C."/>
        </authorList>
    </citation>
    <scope>NUCLEOTIDE SEQUENCE [LARGE SCALE GENOMIC DNA]</scope>
    <source>
        <strain evidence="5 6">HMC1</strain>
    </source>
</reference>
<dbReference type="EMBL" id="WBMT01000009">
    <property type="protein sequence ID" value="KAB2347510.1"/>
    <property type="molecule type" value="Genomic_DNA"/>
</dbReference>
<dbReference type="AlphaFoldDB" id="A0A6H9YTL2"/>
<dbReference type="InterPro" id="IPR013328">
    <property type="entry name" value="6PGD_dom2"/>
</dbReference>
<dbReference type="Pfam" id="PF21761">
    <property type="entry name" value="RedAm-like_C"/>
    <property type="match status" value="1"/>
</dbReference>
<dbReference type="Gene3D" id="1.10.1040.10">
    <property type="entry name" value="N-(1-d-carboxylethyl)-l-norvaline Dehydrogenase, domain 2"/>
    <property type="match status" value="1"/>
</dbReference>
<sequence>MTNTVTVMGLGLMGTALAEAFLKNGHATTVWNRSAHKADALVAKGATRADTAGDAIAAGPLVVLCLSVNENVREVLTAAGDTLAGRVIVNLTNGTPRQARELAELVTARGGEYVDGGIMAVPPMISQPEALILYSGSRRAFDTYEHQLGSLGTAQYVGTDPGLAALYDLGLLSAMYGMFAGYYQAIALLRTEGVKASESTPMVHSWVTAMMAGLPRQAEHIDSGDYLTDVSSLTNNAAGFPNLIEASREQGVSPELLIPFQALLDRAVAEGHGADGLARLVELLSTGAR</sequence>
<dbReference type="InterPro" id="IPR036291">
    <property type="entry name" value="NAD(P)-bd_dom_sf"/>
</dbReference>
<dbReference type="InterPro" id="IPR048666">
    <property type="entry name" value="RedAm-like_C"/>
</dbReference>
<gene>
    <name evidence="5" type="ORF">F8566_21185</name>
</gene>
<feature type="domain" description="6-phosphogluconate dehydrogenase NADP-binding" evidence="3">
    <location>
        <begin position="5"/>
        <end position="154"/>
    </location>
</feature>
<dbReference type="PANTHER" id="PTHR43580">
    <property type="entry name" value="OXIDOREDUCTASE GLYR1-RELATED"/>
    <property type="match status" value="1"/>
</dbReference>
<keyword evidence="6" id="KW-1185">Reference proteome</keyword>
<dbReference type="InterPro" id="IPR015815">
    <property type="entry name" value="HIBADH-related"/>
</dbReference>
<evidence type="ECO:0000313" key="5">
    <source>
        <dbReference type="EMBL" id="KAB2347510.1"/>
    </source>
</evidence>
<dbReference type="PIRSF" id="PIRSF000103">
    <property type="entry name" value="HIBADH"/>
    <property type="match status" value="1"/>
</dbReference>
<evidence type="ECO:0000259" key="4">
    <source>
        <dbReference type="Pfam" id="PF21761"/>
    </source>
</evidence>
<evidence type="ECO:0000313" key="6">
    <source>
        <dbReference type="Proteomes" id="UP000468735"/>
    </source>
</evidence>
<dbReference type="Gene3D" id="3.40.50.720">
    <property type="entry name" value="NAD(P)-binding Rossmann-like Domain"/>
    <property type="match status" value="1"/>
</dbReference>
<accession>A0A6H9YTL2</accession>
<dbReference type="GO" id="GO:0000785">
    <property type="term" value="C:chromatin"/>
    <property type="evidence" value="ECO:0007669"/>
    <property type="project" value="TreeGrafter"/>
</dbReference>
<dbReference type="Pfam" id="PF03446">
    <property type="entry name" value="NAD_binding_2"/>
    <property type="match status" value="1"/>
</dbReference>
<organism evidence="5 6">
    <name type="scientific">Actinomadura rudentiformis</name>
    <dbReference type="NCBI Taxonomy" id="359158"/>
    <lineage>
        <taxon>Bacteria</taxon>
        <taxon>Bacillati</taxon>
        <taxon>Actinomycetota</taxon>
        <taxon>Actinomycetes</taxon>
        <taxon>Streptosporangiales</taxon>
        <taxon>Thermomonosporaceae</taxon>
        <taxon>Actinomadura</taxon>
    </lineage>
</organism>
<comment type="similarity">
    <text evidence="1">Belongs to the HIBADH-related family.</text>
</comment>
<dbReference type="GO" id="GO:0140673">
    <property type="term" value="P:transcription elongation-coupled chromatin remodeling"/>
    <property type="evidence" value="ECO:0007669"/>
    <property type="project" value="TreeGrafter"/>
</dbReference>
<dbReference type="GO" id="GO:0003677">
    <property type="term" value="F:DNA binding"/>
    <property type="evidence" value="ECO:0007669"/>
    <property type="project" value="TreeGrafter"/>
</dbReference>
<dbReference type="InterPro" id="IPR051265">
    <property type="entry name" value="HIBADH-related_NP60_sf"/>
</dbReference>
<feature type="domain" description="NADPH-dependent reductive aminase-like C-terminal" evidence="4">
    <location>
        <begin position="160"/>
        <end position="285"/>
    </location>
</feature>
<evidence type="ECO:0000256" key="1">
    <source>
        <dbReference type="ARBA" id="ARBA00009080"/>
    </source>
</evidence>
<dbReference type="InterPro" id="IPR006115">
    <property type="entry name" value="6PGDH_NADP-bd"/>
</dbReference>
<dbReference type="Proteomes" id="UP000468735">
    <property type="component" value="Unassembled WGS sequence"/>
</dbReference>
<dbReference type="RefSeq" id="WP_151562433.1">
    <property type="nucleotide sequence ID" value="NZ_WBMT01000009.1"/>
</dbReference>
<proteinExistence type="inferred from homology"/>
<protein>
    <submittedName>
        <fullName evidence="5">NAD(P)-dependent oxidoreductase</fullName>
    </submittedName>
</protein>
<dbReference type="SUPFAM" id="SSF51735">
    <property type="entry name" value="NAD(P)-binding Rossmann-fold domains"/>
    <property type="match status" value="1"/>
</dbReference>